<keyword evidence="2 4" id="KW-0694">RNA-binding</keyword>
<evidence type="ECO:0008006" key="10">
    <source>
        <dbReference type="Google" id="ProtNLM"/>
    </source>
</evidence>
<dbReference type="PRINTS" id="PR00302">
    <property type="entry name" value="LUPUSLA"/>
</dbReference>
<dbReference type="KEGG" id="pgri:PgNI_03982"/>
<dbReference type="PROSITE" id="PS50102">
    <property type="entry name" value="RRM"/>
    <property type="match status" value="1"/>
</dbReference>
<name>A0A6P8BCX0_PYRGI</name>
<dbReference type="CDD" id="cd08029">
    <property type="entry name" value="LA_like_fungal"/>
    <property type="match status" value="1"/>
</dbReference>
<proteinExistence type="predicted"/>
<reference evidence="9" key="1">
    <citation type="journal article" date="2019" name="Mol. Biol. Evol.">
        <title>Blast fungal genomes show frequent chromosomal changes, gene gains and losses, and effector gene turnover.</title>
        <authorList>
            <person name="Gomez Luciano L.B."/>
            <person name="Jason Tsai I."/>
            <person name="Chuma I."/>
            <person name="Tosa Y."/>
            <person name="Chen Y.H."/>
            <person name="Li J.Y."/>
            <person name="Li M.Y."/>
            <person name="Jade Lu M.Y."/>
            <person name="Nakayashiki H."/>
            <person name="Li W.H."/>
        </authorList>
    </citation>
    <scope>NUCLEOTIDE SEQUENCE</scope>
    <source>
        <strain evidence="9">NI907</strain>
    </source>
</reference>
<dbReference type="GO" id="GO:0005634">
    <property type="term" value="C:nucleus"/>
    <property type="evidence" value="ECO:0007669"/>
    <property type="project" value="UniProtKB-SubCell"/>
</dbReference>
<reference evidence="9" key="3">
    <citation type="submission" date="2025-08" db="UniProtKB">
        <authorList>
            <consortium name="RefSeq"/>
        </authorList>
    </citation>
    <scope>IDENTIFICATION</scope>
    <source>
        <strain evidence="9">NI907</strain>
    </source>
</reference>
<dbReference type="PROSITE" id="PS50961">
    <property type="entry name" value="HTH_LA"/>
    <property type="match status" value="1"/>
</dbReference>
<feature type="compositionally biased region" description="Polar residues" evidence="5">
    <location>
        <begin position="42"/>
        <end position="52"/>
    </location>
</feature>
<dbReference type="GO" id="GO:0003729">
    <property type="term" value="F:mRNA binding"/>
    <property type="evidence" value="ECO:0007669"/>
    <property type="project" value="TreeGrafter"/>
</dbReference>
<dbReference type="InterPro" id="IPR036390">
    <property type="entry name" value="WH_DNA-bd_sf"/>
</dbReference>
<feature type="compositionally biased region" description="Gly residues" evidence="5">
    <location>
        <begin position="311"/>
        <end position="323"/>
    </location>
</feature>
<feature type="compositionally biased region" description="Basic and acidic residues" evidence="5">
    <location>
        <begin position="21"/>
        <end position="33"/>
    </location>
</feature>
<dbReference type="InterPro" id="IPR036388">
    <property type="entry name" value="WH-like_DNA-bd_sf"/>
</dbReference>
<reference evidence="9" key="2">
    <citation type="submission" date="2019-10" db="EMBL/GenBank/DDBJ databases">
        <authorList>
            <consortium name="NCBI Genome Project"/>
        </authorList>
    </citation>
    <scope>NUCLEOTIDE SEQUENCE</scope>
    <source>
        <strain evidence="9">NI907</strain>
    </source>
</reference>
<feature type="compositionally biased region" description="Basic and acidic residues" evidence="5">
    <location>
        <begin position="370"/>
        <end position="383"/>
    </location>
</feature>
<feature type="compositionally biased region" description="Low complexity" evidence="5">
    <location>
        <begin position="63"/>
        <end position="77"/>
    </location>
</feature>
<evidence type="ECO:0000256" key="2">
    <source>
        <dbReference type="ARBA" id="ARBA00022884"/>
    </source>
</evidence>
<dbReference type="PANTHER" id="PTHR22792:SF140">
    <property type="entry name" value="ACHILLES, ISOFORM A"/>
    <property type="match status" value="1"/>
</dbReference>
<dbReference type="SMART" id="SM00715">
    <property type="entry name" value="LA"/>
    <property type="match status" value="1"/>
</dbReference>
<feature type="domain" description="RRM" evidence="6">
    <location>
        <begin position="200"/>
        <end position="296"/>
    </location>
</feature>
<feature type="compositionally biased region" description="Basic and acidic residues" evidence="5">
    <location>
        <begin position="326"/>
        <end position="337"/>
    </location>
</feature>
<sequence length="427" mass="46656">MSEQETKIDAAVVTEPTVASEVEKPQEDTKVEDAPPAPSGETAEQSEQAPSEETQEKPEAETAETVENTESATTESSGNILKTTAKHAQDGSKNTKFDPSVLPESNDPNEIRKQVEFYFSDSNLSQDKFLWTQVGGTENKPIKLSVIHSFGRMRRFKPYEAVVEALRESKVLDVAGEAGEETIVRKNAYDPARGNKSMVSSVYVKGFGDEEPDTQIKLEKFFGDFGFDISSVRLRRTDKKLFKGSVFVEFANPEDAKKFLELDPKPKWQDHDLKIMSKIAYCEEKNEQIRAGVIKPSERQAKFYEGKVSGARGGRGNSRGGNGNFNKREGGDKKDFGGRGGRGGRGRGRDNGRGRGRGARGGSRGGFRGGQRDGEKEAPREAPKPSNGNDVKPMIHSSAPSTNGKRARDSDSSAQEPPAKKVDTGSS</sequence>
<dbReference type="InterPro" id="IPR006630">
    <property type="entry name" value="La_HTH"/>
</dbReference>
<evidence type="ECO:0000256" key="1">
    <source>
        <dbReference type="ARBA" id="ARBA00004123"/>
    </source>
</evidence>
<dbReference type="OrthoDB" id="439993at2759"/>
<dbReference type="AlphaFoldDB" id="A0A6P8BCX0"/>
<evidence type="ECO:0000256" key="3">
    <source>
        <dbReference type="ARBA" id="ARBA00023242"/>
    </source>
</evidence>
<feature type="compositionally biased region" description="Gly residues" evidence="5">
    <location>
        <begin position="359"/>
        <end position="369"/>
    </location>
</feature>
<evidence type="ECO:0000313" key="8">
    <source>
        <dbReference type="Proteomes" id="UP000515153"/>
    </source>
</evidence>
<dbReference type="Gene3D" id="1.10.10.10">
    <property type="entry name" value="Winged helix-like DNA-binding domain superfamily/Winged helix DNA-binding domain"/>
    <property type="match status" value="1"/>
</dbReference>
<dbReference type="InterPro" id="IPR045180">
    <property type="entry name" value="La_dom_prot"/>
</dbReference>
<dbReference type="InterPro" id="IPR000504">
    <property type="entry name" value="RRM_dom"/>
</dbReference>
<evidence type="ECO:0000259" key="7">
    <source>
        <dbReference type="PROSITE" id="PS50961"/>
    </source>
</evidence>
<dbReference type="Proteomes" id="UP000515153">
    <property type="component" value="Unplaced"/>
</dbReference>
<evidence type="ECO:0000313" key="9">
    <source>
        <dbReference type="RefSeq" id="XP_030985022.1"/>
    </source>
</evidence>
<dbReference type="GO" id="GO:0006396">
    <property type="term" value="P:RNA processing"/>
    <property type="evidence" value="ECO:0007669"/>
    <property type="project" value="InterPro"/>
</dbReference>
<dbReference type="InterPro" id="IPR002344">
    <property type="entry name" value="Lupus_La"/>
</dbReference>
<dbReference type="Gene3D" id="3.30.70.330">
    <property type="match status" value="1"/>
</dbReference>
<dbReference type="CDD" id="cd12291">
    <property type="entry name" value="RRM1_La"/>
    <property type="match status" value="1"/>
</dbReference>
<feature type="compositionally biased region" description="Basic and acidic residues" evidence="5">
    <location>
        <begin position="418"/>
        <end position="427"/>
    </location>
</feature>
<dbReference type="GO" id="GO:1990904">
    <property type="term" value="C:ribonucleoprotein complex"/>
    <property type="evidence" value="ECO:0007669"/>
    <property type="project" value="InterPro"/>
</dbReference>
<feature type="domain" description="HTH La-type RNA-binding" evidence="7">
    <location>
        <begin position="101"/>
        <end position="191"/>
    </location>
</feature>
<comment type="subcellular location">
    <subcellularLocation>
        <location evidence="1">Nucleus</location>
    </subcellularLocation>
</comment>
<feature type="compositionally biased region" description="Basic and acidic residues" evidence="5">
    <location>
        <begin position="87"/>
        <end position="96"/>
    </location>
</feature>
<dbReference type="SUPFAM" id="SSF54928">
    <property type="entry name" value="RNA-binding domain, RBD"/>
    <property type="match status" value="1"/>
</dbReference>
<feature type="region of interest" description="Disordered" evidence="5">
    <location>
        <begin position="1"/>
        <end position="108"/>
    </location>
</feature>
<evidence type="ECO:0000259" key="6">
    <source>
        <dbReference type="PROSITE" id="PS50102"/>
    </source>
</evidence>
<dbReference type="Pfam" id="PF00076">
    <property type="entry name" value="RRM_1"/>
    <property type="match status" value="1"/>
</dbReference>
<gene>
    <name evidence="9" type="ORF">PgNI_03982</name>
</gene>
<feature type="region of interest" description="Disordered" evidence="5">
    <location>
        <begin position="304"/>
        <end position="427"/>
    </location>
</feature>
<evidence type="ECO:0000256" key="5">
    <source>
        <dbReference type="SAM" id="MobiDB-lite"/>
    </source>
</evidence>
<dbReference type="PANTHER" id="PTHR22792">
    <property type="entry name" value="LUPUS LA PROTEIN-RELATED"/>
    <property type="match status" value="1"/>
</dbReference>
<dbReference type="RefSeq" id="XP_030985022.1">
    <property type="nucleotide sequence ID" value="XM_031124034.1"/>
</dbReference>
<dbReference type="GeneID" id="41958943"/>
<accession>A0A6P8BCX0</accession>
<dbReference type="Pfam" id="PF05383">
    <property type="entry name" value="La"/>
    <property type="match status" value="1"/>
</dbReference>
<keyword evidence="8" id="KW-1185">Reference proteome</keyword>
<protein>
    <recommendedName>
        <fullName evidence="10">HTH La-type RNA-binding domain-containing protein</fullName>
    </recommendedName>
</protein>
<dbReference type="SUPFAM" id="SSF46785">
    <property type="entry name" value="Winged helix' DNA-binding domain"/>
    <property type="match status" value="1"/>
</dbReference>
<dbReference type="SMART" id="SM00360">
    <property type="entry name" value="RRM"/>
    <property type="match status" value="1"/>
</dbReference>
<keyword evidence="3" id="KW-0539">Nucleus</keyword>
<evidence type="ECO:0000256" key="4">
    <source>
        <dbReference type="PROSITE-ProRule" id="PRU00332"/>
    </source>
</evidence>
<dbReference type="InterPro" id="IPR012677">
    <property type="entry name" value="Nucleotide-bd_a/b_plait_sf"/>
</dbReference>
<dbReference type="InterPro" id="IPR035979">
    <property type="entry name" value="RBD_domain_sf"/>
</dbReference>
<organism evidence="8 9">
    <name type="scientific">Pyricularia grisea</name>
    <name type="common">Crabgrass-specific blast fungus</name>
    <name type="synonym">Magnaporthe grisea</name>
    <dbReference type="NCBI Taxonomy" id="148305"/>
    <lineage>
        <taxon>Eukaryota</taxon>
        <taxon>Fungi</taxon>
        <taxon>Dikarya</taxon>
        <taxon>Ascomycota</taxon>
        <taxon>Pezizomycotina</taxon>
        <taxon>Sordariomycetes</taxon>
        <taxon>Sordariomycetidae</taxon>
        <taxon>Magnaporthales</taxon>
        <taxon>Pyriculariaceae</taxon>
        <taxon>Pyricularia</taxon>
    </lineage>
</organism>